<keyword evidence="2" id="KW-0132">Cell division</keyword>
<dbReference type="EMBL" id="AORC01000005">
    <property type="protein sequence ID" value="EYT50251.1"/>
    <property type="molecule type" value="Genomic_DNA"/>
</dbReference>
<evidence type="ECO:0000256" key="1">
    <source>
        <dbReference type="SAM" id="MobiDB-lite"/>
    </source>
</evidence>
<dbReference type="HOGENOM" id="CLU_1329834_0_0_11"/>
<dbReference type="InterPro" id="IPR019933">
    <property type="entry name" value="DivIVA_domain"/>
</dbReference>
<dbReference type="GO" id="GO:0051301">
    <property type="term" value="P:cell division"/>
    <property type="evidence" value="ECO:0007669"/>
    <property type="project" value="UniProtKB-KW"/>
</dbReference>
<feature type="region of interest" description="Disordered" evidence="1">
    <location>
        <begin position="89"/>
        <end position="118"/>
    </location>
</feature>
<dbReference type="AlphaFoldDB" id="A0A022KZY4"/>
<sequence>MSSVDPVVGLIDAARFATVKFRAGYRTDAVDDFLDQIVTLVKDPMDPQRAHREAVERVQGAAFPTVTFRDGYDMQDVDVFLDEVLVPALQDAPAPPPPPVTDPPPPRPSPSAAPDAPEDPLVAHLLQARFPQASSSAVNYAADDVDLLLDEMIAALSASPDQGSGRHRARQLLEGAAMDRSTTSGDGYSAEHVDAFLMDVLARLGS</sequence>
<dbReference type="Proteomes" id="UP000019754">
    <property type="component" value="Unassembled WGS sequence"/>
</dbReference>
<organism evidence="2 3">
    <name type="scientific">Brachybacterium muris UCD-AY4</name>
    <dbReference type="NCBI Taxonomy" id="1249481"/>
    <lineage>
        <taxon>Bacteria</taxon>
        <taxon>Bacillati</taxon>
        <taxon>Actinomycetota</taxon>
        <taxon>Actinomycetes</taxon>
        <taxon>Micrococcales</taxon>
        <taxon>Dermabacteraceae</taxon>
        <taxon>Brachybacterium</taxon>
    </lineage>
</organism>
<keyword evidence="2" id="KW-0131">Cell cycle</keyword>
<name>A0A022KZY4_9MICO</name>
<dbReference type="RefSeq" id="WP_017822817.1">
    <property type="nucleotide sequence ID" value="NZ_AORC01000005.1"/>
</dbReference>
<keyword evidence="3" id="KW-1185">Reference proteome</keyword>
<accession>A0A022KZY4</accession>
<evidence type="ECO:0000313" key="2">
    <source>
        <dbReference type="EMBL" id="EYT50251.1"/>
    </source>
</evidence>
<dbReference type="Gene3D" id="6.10.250.660">
    <property type="match status" value="1"/>
</dbReference>
<dbReference type="STRING" id="1249481.D641_0105565"/>
<evidence type="ECO:0000313" key="3">
    <source>
        <dbReference type="Proteomes" id="UP000019754"/>
    </source>
</evidence>
<proteinExistence type="predicted"/>
<gene>
    <name evidence="2" type="ORF">D641_0105565</name>
</gene>
<comment type="caution">
    <text evidence="2">The sequence shown here is derived from an EMBL/GenBank/DDBJ whole genome shotgun (WGS) entry which is preliminary data.</text>
</comment>
<dbReference type="NCBIfam" id="TIGR03544">
    <property type="entry name" value="DivI1A_domain"/>
    <property type="match status" value="1"/>
</dbReference>
<protein>
    <submittedName>
        <fullName evidence="2">Cell division protein DivIVA</fullName>
    </submittedName>
</protein>
<reference evidence="2 3" key="1">
    <citation type="journal article" date="2013" name="Genome Announc.">
        <title>Draft genome sequence of an Actinobacterium, Brachybacterium muris strain UCD-AY4.</title>
        <authorList>
            <person name="Lo J.R."/>
            <person name="Lang J.M."/>
            <person name="Darling A.E."/>
            <person name="Eisen J.A."/>
            <person name="Coil D.A."/>
        </authorList>
    </citation>
    <scope>NUCLEOTIDE SEQUENCE [LARGE SCALE GENOMIC DNA]</scope>
    <source>
        <strain evidence="2 3">UCD-AY4</strain>
    </source>
</reference>
<feature type="compositionally biased region" description="Pro residues" evidence="1">
    <location>
        <begin position="93"/>
        <end position="111"/>
    </location>
</feature>